<dbReference type="GO" id="GO:0044781">
    <property type="term" value="P:bacterial-type flagellum organization"/>
    <property type="evidence" value="ECO:0007669"/>
    <property type="project" value="UniProtKB-KW"/>
</dbReference>
<evidence type="ECO:0000256" key="3">
    <source>
        <dbReference type="SAM" id="MobiDB-lite"/>
    </source>
</evidence>
<keyword evidence="5" id="KW-1185">Reference proteome</keyword>
<evidence type="ECO:0000313" key="4">
    <source>
        <dbReference type="EMBL" id="VBB08092.1"/>
    </source>
</evidence>
<dbReference type="InterPro" id="IPR005648">
    <property type="entry name" value="FlgD"/>
</dbReference>
<accession>A0A498RD89</accession>
<protein>
    <submittedName>
        <fullName evidence="4">Flagellar hook capping protein</fullName>
    </submittedName>
</protein>
<organism evidence="4 5">
    <name type="scientific">Lucifera butyrica</name>
    <dbReference type="NCBI Taxonomy" id="1351585"/>
    <lineage>
        <taxon>Bacteria</taxon>
        <taxon>Bacillati</taxon>
        <taxon>Bacillota</taxon>
        <taxon>Negativicutes</taxon>
        <taxon>Veillonellales</taxon>
        <taxon>Veillonellaceae</taxon>
        <taxon>Lucifera</taxon>
    </lineage>
</organism>
<sequence>MSTTINANSGATNTSSTSSTSSTNSGSELGKDQFLELLVTQMKYQDPLQPMDNTQFVSQLAQFSALEQMQNLNSTDTVSQAVSMIGKTVAWTDSNGTLQAGTVASVSISNGTPQLVVTNSAGTSSTLDVSAVTLVTNSSTAGSSSTNG</sequence>
<feature type="compositionally biased region" description="Low complexity" evidence="3">
    <location>
        <begin position="1"/>
        <end position="27"/>
    </location>
</feature>
<reference evidence="4 5" key="1">
    <citation type="submission" date="2018-06" db="EMBL/GenBank/DDBJ databases">
        <authorList>
            <person name="Strepis N."/>
        </authorList>
    </citation>
    <scope>NUCLEOTIDE SEQUENCE [LARGE SCALE GENOMIC DNA]</scope>
    <source>
        <strain evidence="4">LUCI</strain>
    </source>
</reference>
<dbReference type="AlphaFoldDB" id="A0A498RD89"/>
<evidence type="ECO:0000256" key="2">
    <source>
        <dbReference type="ARBA" id="ARBA00022795"/>
    </source>
</evidence>
<feature type="region of interest" description="Disordered" evidence="3">
    <location>
        <begin position="1"/>
        <end position="28"/>
    </location>
</feature>
<dbReference type="EMBL" id="UPPP01000083">
    <property type="protein sequence ID" value="VBB08092.1"/>
    <property type="molecule type" value="Genomic_DNA"/>
</dbReference>
<dbReference type="RefSeq" id="WP_122629001.1">
    <property type="nucleotide sequence ID" value="NZ_UPPP01000083.1"/>
</dbReference>
<name>A0A498RD89_9FIRM</name>
<keyword evidence="4" id="KW-0969">Cilium</keyword>
<dbReference type="OrthoDB" id="280334at2"/>
<proteinExistence type="inferred from homology"/>
<dbReference type="Proteomes" id="UP000277811">
    <property type="component" value="Unassembled WGS sequence"/>
</dbReference>
<dbReference type="Pfam" id="PF03963">
    <property type="entry name" value="FlgD"/>
    <property type="match status" value="1"/>
</dbReference>
<keyword evidence="4" id="KW-0966">Cell projection</keyword>
<evidence type="ECO:0000313" key="5">
    <source>
        <dbReference type="Proteomes" id="UP000277811"/>
    </source>
</evidence>
<evidence type="ECO:0000256" key="1">
    <source>
        <dbReference type="ARBA" id="ARBA00010577"/>
    </source>
</evidence>
<comment type="similarity">
    <text evidence="1">Belongs to the FlgD family.</text>
</comment>
<gene>
    <name evidence="4" type="ORF">LUCI_3357</name>
</gene>
<keyword evidence="4" id="KW-0282">Flagellum</keyword>
<keyword evidence="2" id="KW-1005">Bacterial flagellum biogenesis</keyword>